<dbReference type="PANTHER" id="PTHR47357">
    <property type="entry name" value="COP1-INTERACTIVE PROTEIN 1"/>
    <property type="match status" value="1"/>
</dbReference>
<name>A0AAJ8DZQ4_ASPNG</name>
<dbReference type="PANTHER" id="PTHR47357:SF1">
    <property type="entry name" value="SPINDLE POLE BODY COMPONENT 110"/>
    <property type="match status" value="1"/>
</dbReference>
<feature type="compositionally biased region" description="Basic residues" evidence="2">
    <location>
        <begin position="949"/>
        <end position="963"/>
    </location>
</feature>
<feature type="coiled-coil region" evidence="1">
    <location>
        <begin position="568"/>
        <end position="859"/>
    </location>
</feature>
<keyword evidence="1" id="KW-0175">Coiled coil</keyword>
<dbReference type="Gene3D" id="1.10.287.1490">
    <property type="match status" value="1"/>
</dbReference>
<feature type="compositionally biased region" description="Polar residues" evidence="2">
    <location>
        <begin position="911"/>
        <end position="928"/>
    </location>
</feature>
<proteinExistence type="predicted"/>
<dbReference type="VEuPathDB" id="FungiDB:An11g09530"/>
<feature type="region of interest" description="Disordered" evidence="2">
    <location>
        <begin position="871"/>
        <end position="1002"/>
    </location>
</feature>
<reference evidence="3" key="2">
    <citation type="submission" date="2025-08" db="UniProtKB">
        <authorList>
            <consortium name="RefSeq"/>
        </authorList>
    </citation>
    <scope>IDENTIFICATION</scope>
</reference>
<evidence type="ECO:0000256" key="1">
    <source>
        <dbReference type="SAM" id="Coils"/>
    </source>
</evidence>
<dbReference type="AlphaFoldDB" id="A0AAJ8DZQ4"/>
<dbReference type="RefSeq" id="XP_059601672.1">
    <property type="nucleotide sequence ID" value="XM_059750512.1"/>
</dbReference>
<feature type="compositionally biased region" description="Low complexity" evidence="2">
    <location>
        <begin position="892"/>
        <end position="901"/>
    </location>
</feature>
<organism evidence="3">
    <name type="scientific">Aspergillus niger</name>
    <dbReference type="NCBI Taxonomy" id="5061"/>
    <lineage>
        <taxon>Eukaryota</taxon>
        <taxon>Fungi</taxon>
        <taxon>Dikarya</taxon>
        <taxon>Ascomycota</taxon>
        <taxon>Pezizomycotina</taxon>
        <taxon>Eurotiomycetes</taxon>
        <taxon>Eurotiomycetidae</taxon>
        <taxon>Eurotiales</taxon>
        <taxon>Aspergillaceae</taxon>
        <taxon>Aspergillus</taxon>
        <taxon>Aspergillus subgen. Circumdati</taxon>
    </lineage>
</organism>
<protein>
    <submittedName>
        <fullName evidence="3">Uncharacterized protein</fullName>
    </submittedName>
</protein>
<gene>
    <name evidence="3" type="ORF">An11g09530</name>
</gene>
<reference evidence="3" key="1">
    <citation type="submission" date="2025-02" db="EMBL/GenBank/DDBJ databases">
        <authorList>
            <consortium name="NCBI Genome Project"/>
        </authorList>
    </citation>
    <scope>NUCLEOTIDE SEQUENCE</scope>
</reference>
<accession>A0AAJ8DZQ4</accession>
<sequence>MADQQIIRLSREVERLVTAPYAPSLQSTTSQSIQLWASHKPCQIGALVDVLVDGLSRSRFALPLLTIFVPVPTVRDVLLERHPCLLDQFLQGATDDDKSEYALVCTAILSSPLPPEFIIPARLTLFMEKMIRTMGEDPRAENILPLNQISNGIRRSPRLLEEIPSELMASLQVELTKTLRNLSDHMGNLLCLATFARMASLEDSGSEKGCVRFVPLWLQSVNHFFGPKRGLKTLDLVVLRVILACSDSCSDLTVDQAAESIRLAIEICDRVEQEQRDTWIKANASKIAKLREKITRSGIDPGVQLLGATFLASLLPVATLSTDIARVAVDRLMNQDSKFVFGVLTLEYIPRLVGASVACLGVTAIRSLLEYIVSSLDTTSSPSLAHVLVAKSLVTGLHSASLNSAIFAEPLEQCQQVMWKTIESFPREPFSSPCHGAHTCGVARSQLENELIYDFLSFHLHAVLSQTKTQDTIAGNATLQMFLAQNKQLLHKHKCSFSETEPIRTAKTYPPLNVRGDLSGPSSRSDWRSSVSEALMLNARASNDSIMRKMEEVCYDLEQRCDNVEAPLRAMEQERNAISADAQHLQEQNSALELQLQQASDTIGRLRLEISRLETHAEAASIRAEELSATLDAARRDLADQKRESQDTMASEVEKARTRELDLIASITERDDQLEALQEEIMAQRTENTNLQNALGETSKEKLSLLETNGSLNQNLEGLEEKLRQCEVLLVQKDEDQRQILTEKAEIEREIEALRIQLDEEKTESNRLASALDKAEGHLRGERETVRDYETQLSAANAKYEAQKEEMFALRMDMQAAASDATKELQTKDKRIHHLEKKVQQLRNERAAKAREFSEAQQHIGRLMNVMGIRVETDGTRPENKQTRKPGARSSQTATTQQTPPTEDDLQTQPGNSQVEPFENSLSSPTSRSPKRTIDNAFPATDSSSQHMRVGRKSRNVTPQHRRTPLEDADLNSQPGGQRSPASQRSECGTSDQVRTRGSLEENQLQQIDLDMDLEFSKDFLFTSTSLSATNDPIPYSQTQQYYNHSDALSPICPVLKYLNQGLSLEYWTAIHSIRVHPSHIELSACSPRSGCSVAAHLKSRRAMAKRPEAPLNGVSL</sequence>
<feature type="compositionally biased region" description="Basic and acidic residues" evidence="2">
    <location>
        <begin position="871"/>
        <end position="882"/>
    </location>
</feature>
<evidence type="ECO:0000256" key="2">
    <source>
        <dbReference type="SAM" id="MobiDB-lite"/>
    </source>
</evidence>
<feature type="compositionally biased region" description="Polar residues" evidence="2">
    <location>
        <begin position="971"/>
        <end position="993"/>
    </location>
</feature>
<evidence type="ECO:0000313" key="3">
    <source>
        <dbReference type="RefSeq" id="XP_059601672.1"/>
    </source>
</evidence>
<dbReference type="GeneID" id="4985169"/>
<dbReference type="KEGG" id="ang:An11g09530"/>